<name>A0A8J6DGH6_GALPY</name>
<accession>A0A8J6DGH6</accession>
<proteinExistence type="predicted"/>
<feature type="non-terminal residue" evidence="1">
    <location>
        <position position="1"/>
    </location>
</feature>
<comment type="caution">
    <text evidence="1">The sequence shown here is derived from an EMBL/GenBank/DDBJ whole genome shotgun (WGS) entry which is preliminary data.</text>
</comment>
<gene>
    <name evidence="1" type="ORF">J0S82_015221</name>
</gene>
<keyword evidence="1" id="KW-0687">Ribonucleoprotein</keyword>
<dbReference type="EMBL" id="JAGFMF010012262">
    <property type="protein sequence ID" value="KAG8505418.1"/>
    <property type="molecule type" value="Genomic_DNA"/>
</dbReference>
<keyword evidence="2" id="KW-1185">Reference proteome</keyword>
<evidence type="ECO:0000313" key="1">
    <source>
        <dbReference type="EMBL" id="KAG8505418.1"/>
    </source>
</evidence>
<sequence>MFSNLKTTFSKMELDQKGLENRKTVKLLRLLVCQELEKLPGLLNREQKVLRKTKSCLGKFIKIIAPKVQNFILDQKNVSIDAQRIKMCLFVTECFDEITYVKLQKKKAQKLLEQNMEENK</sequence>
<reference evidence="1" key="1">
    <citation type="journal article" date="2021" name="Evol. Appl.">
        <title>The genome of the Pyrenean desman and the effects of bottlenecks and inbreeding on the genomic landscape of an endangered species.</title>
        <authorList>
            <person name="Escoda L."/>
            <person name="Castresana J."/>
        </authorList>
    </citation>
    <scope>NUCLEOTIDE SEQUENCE</scope>
    <source>
        <strain evidence="1">IBE-C5619</strain>
    </source>
</reference>
<dbReference type="AlphaFoldDB" id="A0A8J6DGH6"/>
<protein>
    <submittedName>
        <fullName evidence="1">Heterogeneous nuclear ribonucleoprotein U</fullName>
    </submittedName>
</protein>
<dbReference type="GO" id="GO:1990904">
    <property type="term" value="C:ribonucleoprotein complex"/>
    <property type="evidence" value="ECO:0007669"/>
    <property type="project" value="UniProtKB-KW"/>
</dbReference>
<dbReference type="Proteomes" id="UP000700334">
    <property type="component" value="Unassembled WGS sequence"/>
</dbReference>
<evidence type="ECO:0000313" key="2">
    <source>
        <dbReference type="Proteomes" id="UP000700334"/>
    </source>
</evidence>
<organism evidence="1 2">
    <name type="scientific">Galemys pyrenaicus</name>
    <name type="common">Iberian desman</name>
    <name type="synonym">Pyrenean desman</name>
    <dbReference type="NCBI Taxonomy" id="202257"/>
    <lineage>
        <taxon>Eukaryota</taxon>
        <taxon>Metazoa</taxon>
        <taxon>Chordata</taxon>
        <taxon>Craniata</taxon>
        <taxon>Vertebrata</taxon>
        <taxon>Euteleostomi</taxon>
        <taxon>Mammalia</taxon>
        <taxon>Eutheria</taxon>
        <taxon>Laurasiatheria</taxon>
        <taxon>Eulipotyphla</taxon>
        <taxon>Talpidae</taxon>
        <taxon>Galemys</taxon>
    </lineage>
</organism>